<evidence type="ECO:0000313" key="2">
    <source>
        <dbReference type="EMBL" id="TNN76045.1"/>
    </source>
</evidence>
<name>A0A4Z2IEN3_9TELE</name>
<accession>A0A4Z2IEN3</accession>
<gene>
    <name evidence="2" type="ORF">EYF80_013808</name>
</gene>
<dbReference type="EMBL" id="SRLO01000097">
    <property type="protein sequence ID" value="TNN76045.1"/>
    <property type="molecule type" value="Genomic_DNA"/>
</dbReference>
<comment type="caution">
    <text evidence="2">The sequence shown here is derived from an EMBL/GenBank/DDBJ whole genome shotgun (WGS) entry which is preliminary data.</text>
</comment>
<feature type="region of interest" description="Disordered" evidence="1">
    <location>
        <begin position="1"/>
        <end position="51"/>
    </location>
</feature>
<dbReference type="Proteomes" id="UP000314294">
    <property type="component" value="Unassembled WGS sequence"/>
</dbReference>
<organism evidence="2 3">
    <name type="scientific">Liparis tanakae</name>
    <name type="common">Tanaka's snailfish</name>
    <dbReference type="NCBI Taxonomy" id="230148"/>
    <lineage>
        <taxon>Eukaryota</taxon>
        <taxon>Metazoa</taxon>
        <taxon>Chordata</taxon>
        <taxon>Craniata</taxon>
        <taxon>Vertebrata</taxon>
        <taxon>Euteleostomi</taxon>
        <taxon>Actinopterygii</taxon>
        <taxon>Neopterygii</taxon>
        <taxon>Teleostei</taxon>
        <taxon>Neoteleostei</taxon>
        <taxon>Acanthomorphata</taxon>
        <taxon>Eupercaria</taxon>
        <taxon>Perciformes</taxon>
        <taxon>Cottioidei</taxon>
        <taxon>Cottales</taxon>
        <taxon>Liparidae</taxon>
        <taxon>Liparis</taxon>
    </lineage>
</organism>
<dbReference type="AlphaFoldDB" id="A0A4Z2IEN3"/>
<sequence>MSKRSDRVLSPAPRDPRVNHGRGVRLSRLTDATEPLWQRGPARPPRNGHIGHEPSGCFAPVWVVLILEHHICHLQKGNID</sequence>
<proteinExistence type="predicted"/>
<keyword evidence="3" id="KW-1185">Reference proteome</keyword>
<reference evidence="2 3" key="1">
    <citation type="submission" date="2019-03" db="EMBL/GenBank/DDBJ databases">
        <title>First draft genome of Liparis tanakae, snailfish: a comprehensive survey of snailfish specific genes.</title>
        <authorList>
            <person name="Kim W."/>
            <person name="Song I."/>
            <person name="Jeong J.-H."/>
            <person name="Kim D."/>
            <person name="Kim S."/>
            <person name="Ryu S."/>
            <person name="Song J.Y."/>
            <person name="Lee S.K."/>
        </authorList>
    </citation>
    <scope>NUCLEOTIDE SEQUENCE [LARGE SCALE GENOMIC DNA]</scope>
    <source>
        <tissue evidence="2">Muscle</tissue>
    </source>
</reference>
<evidence type="ECO:0000313" key="3">
    <source>
        <dbReference type="Proteomes" id="UP000314294"/>
    </source>
</evidence>
<evidence type="ECO:0000256" key="1">
    <source>
        <dbReference type="SAM" id="MobiDB-lite"/>
    </source>
</evidence>
<protein>
    <submittedName>
        <fullName evidence="2">Uncharacterized protein</fullName>
    </submittedName>
</protein>